<proteinExistence type="predicted"/>
<name>A0ABX3A0R6_9GAMM</name>
<reference evidence="1 2" key="1">
    <citation type="submission" date="2016-08" db="EMBL/GenBank/DDBJ databases">
        <title>Draft genome sequence of Candidatus Piscirickettsia litoralis, from seawater.</title>
        <authorList>
            <person name="Wan X."/>
            <person name="Lee A.J."/>
            <person name="Hou S."/>
            <person name="Donachie S.P."/>
        </authorList>
    </citation>
    <scope>NUCLEOTIDE SEQUENCE [LARGE SCALE GENOMIC DNA]</scope>
    <source>
        <strain evidence="1 2">Y2</strain>
    </source>
</reference>
<dbReference type="EMBL" id="MDTU01000001">
    <property type="protein sequence ID" value="ODN42219.1"/>
    <property type="molecule type" value="Genomic_DNA"/>
</dbReference>
<organism evidence="1 2">
    <name type="scientific">Piscirickettsia litoralis</name>
    <dbReference type="NCBI Taxonomy" id="1891921"/>
    <lineage>
        <taxon>Bacteria</taxon>
        <taxon>Pseudomonadati</taxon>
        <taxon>Pseudomonadota</taxon>
        <taxon>Gammaproteobacteria</taxon>
        <taxon>Thiotrichales</taxon>
        <taxon>Piscirickettsiaceae</taxon>
        <taxon>Piscirickettsia</taxon>
    </lineage>
</organism>
<dbReference type="Proteomes" id="UP000094329">
    <property type="component" value="Unassembled WGS sequence"/>
</dbReference>
<evidence type="ECO:0000313" key="1">
    <source>
        <dbReference type="EMBL" id="ODN42219.1"/>
    </source>
</evidence>
<protein>
    <recommendedName>
        <fullName evidence="3">Adhesin domain-containing protein</fullName>
    </recommendedName>
</protein>
<keyword evidence="2" id="KW-1185">Reference proteome</keyword>
<accession>A0ABX3A0R6</accession>
<evidence type="ECO:0000313" key="2">
    <source>
        <dbReference type="Proteomes" id="UP000094329"/>
    </source>
</evidence>
<evidence type="ECO:0008006" key="3">
    <source>
        <dbReference type="Google" id="ProtNLM"/>
    </source>
</evidence>
<dbReference type="RefSeq" id="WP_069312017.1">
    <property type="nucleotide sequence ID" value="NZ_MDTU01000001.1"/>
</dbReference>
<comment type="caution">
    <text evidence="1">The sequence shown here is derived from an EMBL/GenBank/DDBJ whole genome shotgun (WGS) entry which is preliminary data.</text>
</comment>
<sequence>MAGKKLNCDIEFSENGGIRISIDQSKSFIQMDDEKIVLSFNNQSSITLDATGVTINSMKNINALANQTIALNASTGLTGNCGGTKIDCQAGGLDMNSPGPINLKGGEIHLN</sequence>
<gene>
    <name evidence="1" type="ORF">BGC07_03795</name>
</gene>